<evidence type="ECO:0000313" key="1">
    <source>
        <dbReference type="EMBL" id="KAF7348304.1"/>
    </source>
</evidence>
<dbReference type="EMBL" id="JACAZH010000017">
    <property type="protein sequence ID" value="KAF7348304.1"/>
    <property type="molecule type" value="Genomic_DNA"/>
</dbReference>
<organism evidence="1 2">
    <name type="scientific">Mycena sanguinolenta</name>
    <dbReference type="NCBI Taxonomy" id="230812"/>
    <lineage>
        <taxon>Eukaryota</taxon>
        <taxon>Fungi</taxon>
        <taxon>Dikarya</taxon>
        <taxon>Basidiomycota</taxon>
        <taxon>Agaricomycotina</taxon>
        <taxon>Agaricomycetes</taxon>
        <taxon>Agaricomycetidae</taxon>
        <taxon>Agaricales</taxon>
        <taxon>Marasmiineae</taxon>
        <taxon>Mycenaceae</taxon>
        <taxon>Mycena</taxon>
    </lineage>
</organism>
<protein>
    <recommendedName>
        <fullName evidence="3">F-box domain-containing protein</fullName>
    </recommendedName>
</protein>
<comment type="caution">
    <text evidence="1">The sequence shown here is derived from an EMBL/GenBank/DDBJ whole genome shotgun (WGS) entry which is preliminary data.</text>
</comment>
<accession>A0A8H6XXQ9</accession>
<dbReference type="OrthoDB" id="2984936at2759"/>
<name>A0A8H6XXQ9_9AGAR</name>
<proteinExistence type="predicted"/>
<dbReference type="Proteomes" id="UP000623467">
    <property type="component" value="Unassembled WGS sequence"/>
</dbReference>
<reference evidence="1" key="1">
    <citation type="submission" date="2020-05" db="EMBL/GenBank/DDBJ databases">
        <title>Mycena genomes resolve the evolution of fungal bioluminescence.</title>
        <authorList>
            <person name="Tsai I.J."/>
        </authorList>
    </citation>
    <scope>NUCLEOTIDE SEQUENCE</scope>
    <source>
        <strain evidence="1">160909Yilan</strain>
    </source>
</reference>
<keyword evidence="2" id="KW-1185">Reference proteome</keyword>
<gene>
    <name evidence="1" type="ORF">MSAN_01784100</name>
</gene>
<sequence>MTLSNSRFTDRLNTNYVPSDCEVLEIRTLLVDPTEEIARIDAQIAEMESSLVQLRKKRGLLQQPIDAHRALISPMRLIPQDILQEIFLLCLPSKHNALIDPNEAPLLLGRISRHWRDVAYSTPMLWSSIHIPALDYGHAPPNLLLRLEKIVAVWLERSASCALSVSLYDFVNRVDYNPNLEEHPLVLQLVAVSRRLRNLGLAADAEHLRPLLQLGPEDLPLLRRIHMQTPSNQRPSTNLLQTPTLRDLKLSVFGIEDLLALPLPWSQLTTLHLDSNGRRTEHGRQGGVDLDGALDVLRQCSNIEQCEIRVTKRSEFSGSAQNQPPIIVPRLHTLVISGRILLFQTWIADLVAPNLRSLRIGSEPTGTTPPNQECLSVDIASNRFTSTSILELLRSFPMISHFRVLSNAYFPPRVATR</sequence>
<evidence type="ECO:0000313" key="2">
    <source>
        <dbReference type="Proteomes" id="UP000623467"/>
    </source>
</evidence>
<dbReference type="AlphaFoldDB" id="A0A8H6XXQ9"/>
<evidence type="ECO:0008006" key="3">
    <source>
        <dbReference type="Google" id="ProtNLM"/>
    </source>
</evidence>